<dbReference type="PIRSF" id="PIRSF032126">
    <property type="entry name" value="F0F1_ATP_synthase_subunit_I"/>
    <property type="match status" value="1"/>
</dbReference>
<protein>
    <recommendedName>
        <fullName evidence="4">ATP synthase protein I</fullName>
    </recommendedName>
</protein>
<evidence type="ECO:0000313" key="3">
    <source>
        <dbReference type="EMBL" id="VAW14358.1"/>
    </source>
</evidence>
<dbReference type="EMBL" id="UOEO01000008">
    <property type="protein sequence ID" value="VAW14358.1"/>
    <property type="molecule type" value="Genomic_DNA"/>
</dbReference>
<dbReference type="AlphaFoldDB" id="A0A3B0T8H4"/>
<keyword evidence="2" id="KW-1133">Transmembrane helix</keyword>
<sequence length="130" mass="13786">MADSHDTKRSVFDSEKSKISGLAARIQKARTTSPGKAAAFALRQRELTGAGRAFRMASEFVAAVIVATALGLALDAVFGTRPIFMVVLLLMGFAAGVLNVTRAAMEMNAAAPKPDPDKLVPVDYDDDDDD</sequence>
<evidence type="ECO:0008006" key="4">
    <source>
        <dbReference type="Google" id="ProtNLM"/>
    </source>
</evidence>
<proteinExistence type="predicted"/>
<feature type="region of interest" description="Disordered" evidence="1">
    <location>
        <begin position="111"/>
        <end position="130"/>
    </location>
</feature>
<dbReference type="Pfam" id="PF09527">
    <property type="entry name" value="ATPase_gene1"/>
    <property type="match status" value="1"/>
</dbReference>
<name>A0A3B0T8H4_9ZZZZ</name>
<feature type="transmembrane region" description="Helical" evidence="2">
    <location>
        <begin position="83"/>
        <end position="101"/>
    </location>
</feature>
<evidence type="ECO:0000256" key="2">
    <source>
        <dbReference type="SAM" id="Phobius"/>
    </source>
</evidence>
<feature type="transmembrane region" description="Helical" evidence="2">
    <location>
        <begin position="60"/>
        <end position="77"/>
    </location>
</feature>
<organism evidence="3">
    <name type="scientific">hydrothermal vent metagenome</name>
    <dbReference type="NCBI Taxonomy" id="652676"/>
    <lineage>
        <taxon>unclassified sequences</taxon>
        <taxon>metagenomes</taxon>
        <taxon>ecological metagenomes</taxon>
    </lineage>
</organism>
<evidence type="ECO:0000256" key="1">
    <source>
        <dbReference type="SAM" id="MobiDB-lite"/>
    </source>
</evidence>
<reference evidence="3" key="1">
    <citation type="submission" date="2018-06" db="EMBL/GenBank/DDBJ databases">
        <authorList>
            <person name="Zhirakovskaya E."/>
        </authorList>
    </citation>
    <scope>NUCLEOTIDE SEQUENCE</scope>
</reference>
<gene>
    <name evidence="3" type="ORF">MNBD_ALPHA12-1730</name>
</gene>
<dbReference type="InterPro" id="IPR032820">
    <property type="entry name" value="ATPase_put"/>
</dbReference>
<accession>A0A3B0T8H4</accession>
<dbReference type="InterPro" id="IPR016989">
    <property type="entry name" value="Atp1_alphaprobac"/>
</dbReference>
<keyword evidence="2" id="KW-0472">Membrane</keyword>
<keyword evidence="2" id="KW-0812">Transmembrane</keyword>